<feature type="transmembrane region" description="Helical" evidence="6">
    <location>
        <begin position="355"/>
        <end position="376"/>
    </location>
</feature>
<dbReference type="GO" id="GO:0022857">
    <property type="term" value="F:transmembrane transporter activity"/>
    <property type="evidence" value="ECO:0007669"/>
    <property type="project" value="InterPro"/>
</dbReference>
<dbReference type="EMBL" id="ML996190">
    <property type="protein sequence ID" value="KAF2731715.1"/>
    <property type="molecule type" value="Genomic_DNA"/>
</dbReference>
<dbReference type="Proteomes" id="UP000799444">
    <property type="component" value="Unassembled WGS sequence"/>
</dbReference>
<name>A0A9P4V0X9_9PLEO</name>
<evidence type="ECO:0000313" key="7">
    <source>
        <dbReference type="EMBL" id="KAF2731715.1"/>
    </source>
</evidence>
<protein>
    <submittedName>
        <fullName evidence="7">MFS general substrate transporter</fullName>
    </submittedName>
</protein>
<dbReference type="InterPro" id="IPR036259">
    <property type="entry name" value="MFS_trans_sf"/>
</dbReference>
<dbReference type="PANTHER" id="PTHR43791:SF91">
    <property type="entry name" value="MAJOR FACILITATOR SUPERFAMILY (MFS) PROFILE DOMAIN-CONTAINING PROTEIN-RELATED"/>
    <property type="match status" value="1"/>
</dbReference>
<comment type="caution">
    <text evidence="7">The sequence shown here is derived from an EMBL/GenBank/DDBJ whole genome shotgun (WGS) entry which is preliminary data.</text>
</comment>
<feature type="transmembrane region" description="Helical" evidence="6">
    <location>
        <begin position="388"/>
        <end position="409"/>
    </location>
</feature>
<evidence type="ECO:0000256" key="3">
    <source>
        <dbReference type="ARBA" id="ARBA00022692"/>
    </source>
</evidence>
<dbReference type="OrthoDB" id="2985014at2759"/>
<dbReference type="InterPro" id="IPR011701">
    <property type="entry name" value="MFS"/>
</dbReference>
<dbReference type="AlphaFoldDB" id="A0A9P4V0X9"/>
<dbReference type="SUPFAM" id="SSF103473">
    <property type="entry name" value="MFS general substrate transporter"/>
    <property type="match status" value="1"/>
</dbReference>
<reference evidence="7" key="1">
    <citation type="journal article" date="2020" name="Stud. Mycol.">
        <title>101 Dothideomycetes genomes: a test case for predicting lifestyles and emergence of pathogens.</title>
        <authorList>
            <person name="Haridas S."/>
            <person name="Albert R."/>
            <person name="Binder M."/>
            <person name="Bloem J."/>
            <person name="Labutti K."/>
            <person name="Salamov A."/>
            <person name="Andreopoulos B."/>
            <person name="Baker S."/>
            <person name="Barry K."/>
            <person name="Bills G."/>
            <person name="Bluhm B."/>
            <person name="Cannon C."/>
            <person name="Castanera R."/>
            <person name="Culley D."/>
            <person name="Daum C."/>
            <person name="Ezra D."/>
            <person name="Gonzalez J."/>
            <person name="Henrissat B."/>
            <person name="Kuo A."/>
            <person name="Liang C."/>
            <person name="Lipzen A."/>
            <person name="Lutzoni F."/>
            <person name="Magnuson J."/>
            <person name="Mondo S."/>
            <person name="Nolan M."/>
            <person name="Ohm R."/>
            <person name="Pangilinan J."/>
            <person name="Park H.-J."/>
            <person name="Ramirez L."/>
            <person name="Alfaro M."/>
            <person name="Sun H."/>
            <person name="Tritt A."/>
            <person name="Yoshinaga Y."/>
            <person name="Zwiers L.-H."/>
            <person name="Turgeon B."/>
            <person name="Goodwin S."/>
            <person name="Spatafora J."/>
            <person name="Crous P."/>
            <person name="Grigoriev I."/>
        </authorList>
    </citation>
    <scope>NUCLEOTIDE SEQUENCE</scope>
    <source>
        <strain evidence="7">CBS 125425</strain>
    </source>
</reference>
<comment type="subcellular location">
    <subcellularLocation>
        <location evidence="1">Membrane</location>
        <topology evidence="1">Multi-pass membrane protein</topology>
    </subcellularLocation>
</comment>
<evidence type="ECO:0000256" key="5">
    <source>
        <dbReference type="ARBA" id="ARBA00023136"/>
    </source>
</evidence>
<gene>
    <name evidence="7" type="ORF">EJ04DRAFT_442424</name>
</gene>
<feature type="transmembrane region" description="Helical" evidence="6">
    <location>
        <begin position="330"/>
        <end position="349"/>
    </location>
</feature>
<evidence type="ECO:0000256" key="6">
    <source>
        <dbReference type="SAM" id="Phobius"/>
    </source>
</evidence>
<dbReference type="PANTHER" id="PTHR43791">
    <property type="entry name" value="PERMEASE-RELATED"/>
    <property type="match status" value="1"/>
</dbReference>
<keyword evidence="8" id="KW-1185">Reference proteome</keyword>
<evidence type="ECO:0000256" key="2">
    <source>
        <dbReference type="ARBA" id="ARBA00022448"/>
    </source>
</evidence>
<keyword evidence="5 6" id="KW-0472">Membrane</keyword>
<evidence type="ECO:0000256" key="1">
    <source>
        <dbReference type="ARBA" id="ARBA00004141"/>
    </source>
</evidence>
<keyword evidence="4 6" id="KW-1133">Transmembrane helix</keyword>
<evidence type="ECO:0000256" key="4">
    <source>
        <dbReference type="ARBA" id="ARBA00022989"/>
    </source>
</evidence>
<keyword evidence="2" id="KW-0813">Transport</keyword>
<organism evidence="7 8">
    <name type="scientific">Polyplosphaeria fusca</name>
    <dbReference type="NCBI Taxonomy" id="682080"/>
    <lineage>
        <taxon>Eukaryota</taxon>
        <taxon>Fungi</taxon>
        <taxon>Dikarya</taxon>
        <taxon>Ascomycota</taxon>
        <taxon>Pezizomycotina</taxon>
        <taxon>Dothideomycetes</taxon>
        <taxon>Pleosporomycetidae</taxon>
        <taxon>Pleosporales</taxon>
        <taxon>Tetraplosphaeriaceae</taxon>
        <taxon>Polyplosphaeria</taxon>
    </lineage>
</organism>
<feature type="transmembrane region" description="Helical" evidence="6">
    <location>
        <begin position="194"/>
        <end position="215"/>
    </location>
</feature>
<feature type="transmembrane region" description="Helical" evidence="6">
    <location>
        <begin position="153"/>
        <end position="174"/>
    </location>
</feature>
<dbReference type="Pfam" id="PF07690">
    <property type="entry name" value="MFS_1"/>
    <property type="match status" value="1"/>
</dbReference>
<dbReference type="Gene3D" id="1.20.1250.20">
    <property type="entry name" value="MFS general substrate transporter like domains"/>
    <property type="match status" value="2"/>
</dbReference>
<feature type="transmembrane region" description="Helical" evidence="6">
    <location>
        <begin position="421"/>
        <end position="441"/>
    </location>
</feature>
<evidence type="ECO:0000313" key="8">
    <source>
        <dbReference type="Proteomes" id="UP000799444"/>
    </source>
</evidence>
<feature type="transmembrane region" description="Helical" evidence="6">
    <location>
        <begin position="263"/>
        <end position="284"/>
    </location>
</feature>
<sequence length="489" mass="54323">MADPKTRSTTASTSVAEDTYGTDGIRFAHSGSAATEENLGKTIDGFDPERMGARTLLTAQEEKRLLRKIDWRLMSLCSVMFLLKNIDADNVSNARIMNRGTDRNIMRQLGMTSDEYNLVATLYYSRIMVTWGIATACHAAVKNKEGLYAARFFLGLFEAGMFPGVILQMCYWYRPDEMSVRLLFFYTHGLSGWQWLFLVEGIVTIAFGVALFWILPDFPPQAKWLTEREKAFIQARLPGNAPQSSETNFRLREIVDALKDIRLWLFTLIWALMTVGTSGVRFYQPTVIANLGFTDIASAQLLNLPISIFGIIVIGVTGTFADNGKLPRPVYPLSFLSIILVCYGVLYAYPTNGGVYAVTLIGNGVTSAWFPMMWPWRVQTTSRATGSAFSIGFVNSYGQIGGAIGPHLFRSEYAPHYGVSFGIAMGFVAACILTTLFTWYLTRHTEGDTRKLKLARVEAQKRGETVLTDVVDHDLTKNKGGDSSSESSA</sequence>
<proteinExistence type="predicted"/>
<dbReference type="GO" id="GO:0016020">
    <property type="term" value="C:membrane"/>
    <property type="evidence" value="ECO:0007669"/>
    <property type="project" value="UniProtKB-SubCell"/>
</dbReference>
<feature type="transmembrane region" description="Helical" evidence="6">
    <location>
        <begin position="296"/>
        <end position="318"/>
    </location>
</feature>
<accession>A0A9P4V0X9</accession>
<keyword evidence="3 6" id="KW-0812">Transmembrane</keyword>